<protein>
    <submittedName>
        <fullName evidence="7">Gcv operon activator</fullName>
    </submittedName>
</protein>
<dbReference type="InterPro" id="IPR058163">
    <property type="entry name" value="LysR-type_TF_proteobact-type"/>
</dbReference>
<dbReference type="PROSITE" id="PS50931">
    <property type="entry name" value="HTH_LYSR"/>
    <property type="match status" value="1"/>
</dbReference>
<dbReference type="Pfam" id="PF03466">
    <property type="entry name" value="LysR_substrate"/>
    <property type="match status" value="1"/>
</dbReference>
<dbReference type="InterPro" id="IPR000847">
    <property type="entry name" value="LysR_HTH_N"/>
</dbReference>
<dbReference type="PANTHER" id="PTHR30537:SF26">
    <property type="entry name" value="GLYCINE CLEAVAGE SYSTEM TRANSCRIPTIONAL ACTIVATOR"/>
    <property type="match status" value="1"/>
</dbReference>
<evidence type="ECO:0000259" key="5">
    <source>
        <dbReference type="PROSITE" id="PS50931"/>
    </source>
</evidence>
<dbReference type="SUPFAM" id="SSF53850">
    <property type="entry name" value="Periplasmic binding protein-like II"/>
    <property type="match status" value="1"/>
</dbReference>
<reference evidence="7 9" key="1">
    <citation type="submission" date="2015-09" db="EMBL/GenBank/DDBJ databases">
        <authorList>
            <consortium name="Swine Surveillance"/>
        </authorList>
    </citation>
    <scope>NUCLEOTIDE SEQUENCE [LARGE SCALE GENOMIC DNA]</scope>
    <source>
        <strain evidence="7 9">5120</strain>
    </source>
</reference>
<dbReference type="Gene3D" id="1.10.10.10">
    <property type="entry name" value="Winged helix-like DNA-binding domain superfamily/Winged helix DNA-binding domain"/>
    <property type="match status" value="1"/>
</dbReference>
<dbReference type="InterPro" id="IPR036388">
    <property type="entry name" value="WH-like_DNA-bd_sf"/>
</dbReference>
<sequence>MQQLPPLRLLTTFAEVARLGSMQEAAGRLNVTRPAVTQALKNLEAHIGLTLLDRSRKPARLTDAGQQLAWAVEAGLGQIATAIADMQAAAQVEEGQLTLSCTLGMATYWLMPRLPQFYALHPDVTVNVQAPSSDLPALRPGIDIALRYGSGGWTDGQVVPLFHEEVCPVGHPDLVERLQAETHSLSDVALIHVASPEARHWATWSDYLQKQGLAAPKARGQVFDNYVQAVQAMQDGRGLMWGWRSITGDLERDGSVARWPGGALDLGTGYHLCIRPAAAGRGPVEAFQTWVLAQAAAEASEVP</sequence>
<name>A0A0P1FSQ4_9RHOB</name>
<evidence type="ECO:0000313" key="8">
    <source>
        <dbReference type="Proteomes" id="UP000051086"/>
    </source>
</evidence>
<evidence type="ECO:0000313" key="9">
    <source>
        <dbReference type="Proteomes" id="UP000051887"/>
    </source>
</evidence>
<accession>A0A0P1FSQ4</accession>
<evidence type="ECO:0000313" key="6">
    <source>
        <dbReference type="EMBL" id="CUH66864.1"/>
    </source>
</evidence>
<gene>
    <name evidence="7" type="primary">gcvA_6</name>
    <name evidence="6" type="synonym">gcvA_5</name>
    <name evidence="6" type="ORF">TL5118_01937</name>
    <name evidence="7" type="ORF">TL5120_01329</name>
</gene>
<evidence type="ECO:0000256" key="4">
    <source>
        <dbReference type="ARBA" id="ARBA00023163"/>
    </source>
</evidence>
<reference evidence="6 8" key="2">
    <citation type="submission" date="2015-09" db="EMBL/GenBank/DDBJ databases">
        <authorList>
            <person name="Rodrigo-Torres L."/>
            <person name="Arahal D.R."/>
        </authorList>
    </citation>
    <scope>NUCLEOTIDE SEQUENCE [LARGE SCALE GENOMIC DNA]</scope>
    <source>
        <strain evidence="6 8">CECT 5118</strain>
    </source>
</reference>
<evidence type="ECO:0000313" key="7">
    <source>
        <dbReference type="EMBL" id="CUH71540.1"/>
    </source>
</evidence>
<dbReference type="SUPFAM" id="SSF46785">
    <property type="entry name" value="Winged helix' DNA-binding domain"/>
    <property type="match status" value="1"/>
</dbReference>
<proteinExistence type="inferred from homology"/>
<comment type="similarity">
    <text evidence="1">Belongs to the LysR transcriptional regulatory family.</text>
</comment>
<keyword evidence="8" id="KW-1185">Reference proteome</keyword>
<evidence type="ECO:0000256" key="2">
    <source>
        <dbReference type="ARBA" id="ARBA00023015"/>
    </source>
</evidence>
<dbReference type="PANTHER" id="PTHR30537">
    <property type="entry name" value="HTH-TYPE TRANSCRIPTIONAL REGULATOR"/>
    <property type="match status" value="1"/>
</dbReference>
<keyword evidence="4" id="KW-0804">Transcription</keyword>
<organism evidence="7 9">
    <name type="scientific">Thalassovita autumnalis</name>
    <dbReference type="NCBI Taxonomy" id="2072972"/>
    <lineage>
        <taxon>Bacteria</taxon>
        <taxon>Pseudomonadati</taxon>
        <taxon>Pseudomonadota</taxon>
        <taxon>Alphaproteobacteria</taxon>
        <taxon>Rhodobacterales</taxon>
        <taxon>Roseobacteraceae</taxon>
        <taxon>Thalassovita</taxon>
    </lineage>
</organism>
<dbReference type="EMBL" id="CYSB01000027">
    <property type="protein sequence ID" value="CUH66864.1"/>
    <property type="molecule type" value="Genomic_DNA"/>
</dbReference>
<dbReference type="AlphaFoldDB" id="A0A0P1FSQ4"/>
<evidence type="ECO:0000256" key="1">
    <source>
        <dbReference type="ARBA" id="ARBA00009437"/>
    </source>
</evidence>
<dbReference type="PRINTS" id="PR00039">
    <property type="entry name" value="HTHLYSR"/>
</dbReference>
<dbReference type="GO" id="GO:0006351">
    <property type="term" value="P:DNA-templated transcription"/>
    <property type="evidence" value="ECO:0007669"/>
    <property type="project" value="TreeGrafter"/>
</dbReference>
<dbReference type="Proteomes" id="UP000051086">
    <property type="component" value="Unassembled WGS sequence"/>
</dbReference>
<dbReference type="Gene3D" id="3.40.190.10">
    <property type="entry name" value="Periplasmic binding protein-like II"/>
    <property type="match status" value="2"/>
</dbReference>
<dbReference type="OrthoDB" id="9804958at2"/>
<feature type="domain" description="HTH lysR-type" evidence="5">
    <location>
        <begin position="5"/>
        <end position="62"/>
    </location>
</feature>
<dbReference type="Proteomes" id="UP000051887">
    <property type="component" value="Unassembled WGS sequence"/>
</dbReference>
<dbReference type="GO" id="GO:0043565">
    <property type="term" value="F:sequence-specific DNA binding"/>
    <property type="evidence" value="ECO:0007669"/>
    <property type="project" value="TreeGrafter"/>
</dbReference>
<evidence type="ECO:0000256" key="3">
    <source>
        <dbReference type="ARBA" id="ARBA00023125"/>
    </source>
</evidence>
<keyword evidence="2" id="KW-0805">Transcription regulation</keyword>
<dbReference type="InterPro" id="IPR005119">
    <property type="entry name" value="LysR_subst-bd"/>
</dbReference>
<dbReference type="InterPro" id="IPR036390">
    <property type="entry name" value="WH_DNA-bd_sf"/>
</dbReference>
<dbReference type="RefSeq" id="WP_058242849.1">
    <property type="nucleotide sequence ID" value="NZ_CYSB01000027.1"/>
</dbReference>
<dbReference type="Pfam" id="PF00126">
    <property type="entry name" value="HTH_1"/>
    <property type="match status" value="1"/>
</dbReference>
<keyword evidence="3" id="KW-0238">DNA-binding</keyword>
<dbReference type="GO" id="GO:0003700">
    <property type="term" value="F:DNA-binding transcription factor activity"/>
    <property type="evidence" value="ECO:0007669"/>
    <property type="project" value="InterPro"/>
</dbReference>
<dbReference type="EMBL" id="CYSC01000021">
    <property type="protein sequence ID" value="CUH71540.1"/>
    <property type="molecule type" value="Genomic_DNA"/>
</dbReference>